<evidence type="ECO:0000313" key="3">
    <source>
        <dbReference type="Proteomes" id="UP000529637"/>
    </source>
</evidence>
<evidence type="ECO:0000256" key="1">
    <source>
        <dbReference type="SAM" id="MobiDB-lite"/>
    </source>
</evidence>
<feature type="region of interest" description="Disordered" evidence="1">
    <location>
        <begin position="99"/>
        <end position="132"/>
    </location>
</feature>
<sequence length="427" mass="44658">MPLPSFRAPAAAGSARSPRRPRAALLLHGLLLGGAGALEPESRGVRNAAPLTVRSVPAIAAQVVADAGASAGDRAPTVAPPGVEAAAPTRDVARAAALTRDSQAVAHRSPVRSAPREASPSPPAADSSLPSSAAATVITEAASADAFGADGVLAPSTRLVAAASTEPTPERRHDDRDDAADVHEGFDQSPTRVAAAAARERSGAPDADDEPVPTYATRFAPSMTLRYGVRRGFLQGTGEVHWEHTGATYALRLAASVAGLTLIEQTSRGRIDAAGIAPERFTDRRIKRSLQAANFQRDAGVVTFSGKPDAVPLRPGTQDRLSWMLQLPAILDARPELSTPGRTVSIPVVGARSDAGVWVFRSVGPETVETGDGAKVRATKLVREPRDPYDTAVEVWVDPARHHLPVQAKQRSGKDQFDLLLESLTPG</sequence>
<dbReference type="RefSeq" id="WP_176064951.1">
    <property type="nucleotide sequence ID" value="NZ_JABWMJ010000001.1"/>
</dbReference>
<dbReference type="EMBL" id="JABWMJ010000001">
    <property type="protein sequence ID" value="NUZ04191.1"/>
    <property type="molecule type" value="Genomic_DNA"/>
</dbReference>
<gene>
    <name evidence="2" type="ORF">HQN59_00300</name>
</gene>
<feature type="compositionally biased region" description="Low complexity" evidence="1">
    <location>
        <begin position="111"/>
        <end position="132"/>
    </location>
</feature>
<keyword evidence="3" id="KW-1185">Reference proteome</keyword>
<protein>
    <submittedName>
        <fullName evidence="2">DUF3108 domain-containing protein</fullName>
    </submittedName>
</protein>
<proteinExistence type="predicted"/>
<accession>A0A7Y6TUS9</accession>
<organism evidence="2 3">
    <name type="scientific">Piscinibacter koreensis</name>
    <dbReference type="NCBI Taxonomy" id="2742824"/>
    <lineage>
        <taxon>Bacteria</taxon>
        <taxon>Pseudomonadati</taxon>
        <taxon>Pseudomonadota</taxon>
        <taxon>Betaproteobacteria</taxon>
        <taxon>Burkholderiales</taxon>
        <taxon>Sphaerotilaceae</taxon>
        <taxon>Piscinibacter</taxon>
    </lineage>
</organism>
<dbReference type="InterPro" id="IPR021457">
    <property type="entry name" value="DUF3108"/>
</dbReference>
<feature type="compositionally biased region" description="Basic and acidic residues" evidence="1">
    <location>
        <begin position="168"/>
        <end position="186"/>
    </location>
</feature>
<reference evidence="2 3" key="1">
    <citation type="submission" date="2020-06" db="EMBL/GenBank/DDBJ databases">
        <title>Schlegella sp. ID0723 isolated from air conditioner.</title>
        <authorList>
            <person name="Kim D.Y."/>
            <person name="Kim D.-U."/>
        </authorList>
    </citation>
    <scope>NUCLEOTIDE SEQUENCE [LARGE SCALE GENOMIC DNA]</scope>
    <source>
        <strain evidence="2 3">ID0723</strain>
    </source>
</reference>
<dbReference type="Proteomes" id="UP000529637">
    <property type="component" value="Unassembled WGS sequence"/>
</dbReference>
<dbReference type="AlphaFoldDB" id="A0A7Y6TUS9"/>
<comment type="caution">
    <text evidence="2">The sequence shown here is derived from an EMBL/GenBank/DDBJ whole genome shotgun (WGS) entry which is preliminary data.</text>
</comment>
<dbReference type="Pfam" id="PF11306">
    <property type="entry name" value="DUF3108"/>
    <property type="match status" value="1"/>
</dbReference>
<evidence type="ECO:0000313" key="2">
    <source>
        <dbReference type="EMBL" id="NUZ04191.1"/>
    </source>
</evidence>
<feature type="region of interest" description="Disordered" evidence="1">
    <location>
        <begin position="162"/>
        <end position="214"/>
    </location>
</feature>
<name>A0A7Y6TUS9_9BURK</name>